<evidence type="ECO:0000256" key="1">
    <source>
        <dbReference type="ARBA" id="ARBA00004790"/>
    </source>
</evidence>
<evidence type="ECO:0000256" key="5">
    <source>
        <dbReference type="ARBA" id="ARBA00022741"/>
    </source>
</evidence>
<evidence type="ECO:0000256" key="2">
    <source>
        <dbReference type="ARBA" id="ARBA00022642"/>
    </source>
</evidence>
<proteinExistence type="predicted"/>
<keyword evidence="3 9" id="KW-0808">Transferase</keyword>
<dbReference type="GO" id="GO:0005524">
    <property type="term" value="F:ATP binding"/>
    <property type="evidence" value="ECO:0007669"/>
    <property type="project" value="UniProtKB-KW"/>
</dbReference>
<comment type="caution">
    <text evidence="9">The sequence shown here is derived from an EMBL/GenBank/DDBJ whole genome shotgun (WGS) entry which is preliminary data.</text>
</comment>
<dbReference type="GO" id="GO:0009435">
    <property type="term" value="P:NAD+ biosynthetic process"/>
    <property type="evidence" value="ECO:0007669"/>
    <property type="project" value="InterPro"/>
</dbReference>
<feature type="non-terminal residue" evidence="9">
    <location>
        <position position="85"/>
    </location>
</feature>
<evidence type="ECO:0000313" key="9">
    <source>
        <dbReference type="EMBL" id="EKC54256.1"/>
    </source>
</evidence>
<reference evidence="9" key="1">
    <citation type="journal article" date="2013" name="Environ. Microbiol.">
        <title>Microbiota from the distal guts of lean and obese adolescents exhibit partial functional redundancy besides clear differences in community structure.</title>
        <authorList>
            <person name="Ferrer M."/>
            <person name="Ruiz A."/>
            <person name="Lanza F."/>
            <person name="Haange S.B."/>
            <person name="Oberbach A."/>
            <person name="Till H."/>
            <person name="Bargiela R."/>
            <person name="Campoy C."/>
            <person name="Segura M.T."/>
            <person name="Richter M."/>
            <person name="von Bergen M."/>
            <person name="Seifert J."/>
            <person name="Suarez A."/>
        </authorList>
    </citation>
    <scope>NUCLEOTIDE SEQUENCE</scope>
</reference>
<dbReference type="PANTHER" id="PTHR39321">
    <property type="entry name" value="NICOTINATE-NUCLEOTIDE ADENYLYLTRANSFERASE-RELATED"/>
    <property type="match status" value="1"/>
</dbReference>
<dbReference type="InterPro" id="IPR004821">
    <property type="entry name" value="Cyt_trans-like"/>
</dbReference>
<name>K1T481_9ZZZZ</name>
<dbReference type="Pfam" id="PF01467">
    <property type="entry name" value="CTP_transf_like"/>
    <property type="match status" value="1"/>
</dbReference>
<dbReference type="GO" id="GO:0070566">
    <property type="term" value="F:adenylyltransferase activity"/>
    <property type="evidence" value="ECO:0007669"/>
    <property type="project" value="UniProtKB-ARBA"/>
</dbReference>
<evidence type="ECO:0000256" key="7">
    <source>
        <dbReference type="ARBA" id="ARBA00023027"/>
    </source>
</evidence>
<dbReference type="InterPro" id="IPR005248">
    <property type="entry name" value="NadD/NMNAT"/>
</dbReference>
<feature type="domain" description="Cytidyltransferase-like" evidence="8">
    <location>
        <begin position="7"/>
        <end position="81"/>
    </location>
</feature>
<evidence type="ECO:0000256" key="4">
    <source>
        <dbReference type="ARBA" id="ARBA00022695"/>
    </source>
</evidence>
<dbReference type="PANTHER" id="PTHR39321:SF3">
    <property type="entry name" value="PHOSPHOPANTETHEINE ADENYLYLTRANSFERASE"/>
    <property type="match status" value="1"/>
</dbReference>
<dbReference type="InterPro" id="IPR014729">
    <property type="entry name" value="Rossmann-like_a/b/a_fold"/>
</dbReference>
<sequence length="85" mass="9289">MQMKICIYGGSFNPPHLGHTAALRAVRAAIRPDLLLVIPDRIPPHKELTAGSPEPAERLLMTMMAFADEPGVEVSDMELHRSGKS</sequence>
<evidence type="ECO:0000256" key="6">
    <source>
        <dbReference type="ARBA" id="ARBA00022840"/>
    </source>
</evidence>
<keyword evidence="5" id="KW-0547">Nucleotide-binding</keyword>
<keyword evidence="4 9" id="KW-0548">Nucleotidyltransferase</keyword>
<dbReference type="EMBL" id="AJWY01010895">
    <property type="protein sequence ID" value="EKC54256.1"/>
    <property type="molecule type" value="Genomic_DNA"/>
</dbReference>
<organism evidence="9">
    <name type="scientific">human gut metagenome</name>
    <dbReference type="NCBI Taxonomy" id="408170"/>
    <lineage>
        <taxon>unclassified sequences</taxon>
        <taxon>metagenomes</taxon>
        <taxon>organismal metagenomes</taxon>
    </lineage>
</organism>
<keyword evidence="6" id="KW-0067">ATP-binding</keyword>
<accession>K1T481</accession>
<gene>
    <name evidence="9" type="ORF">LEA_15948</name>
</gene>
<dbReference type="Gene3D" id="3.40.50.620">
    <property type="entry name" value="HUPs"/>
    <property type="match status" value="1"/>
</dbReference>
<evidence type="ECO:0000259" key="8">
    <source>
        <dbReference type="Pfam" id="PF01467"/>
    </source>
</evidence>
<comment type="pathway">
    <text evidence="1">Cofactor biosynthesis; NAD(+) biosynthesis.</text>
</comment>
<evidence type="ECO:0000256" key="3">
    <source>
        <dbReference type="ARBA" id="ARBA00022679"/>
    </source>
</evidence>
<keyword evidence="7" id="KW-0520">NAD</keyword>
<protein>
    <submittedName>
        <fullName evidence="9">Nicotinate (Nicotinamide) nucleotide adenylyltransferase</fullName>
    </submittedName>
</protein>
<keyword evidence="2" id="KW-0662">Pyridine nucleotide biosynthesis</keyword>
<dbReference type="SUPFAM" id="SSF52374">
    <property type="entry name" value="Nucleotidylyl transferase"/>
    <property type="match status" value="1"/>
</dbReference>
<dbReference type="AlphaFoldDB" id="K1T481"/>